<organism evidence="1 2">
    <name type="scientific">Puccinia graminis f. sp. tritici</name>
    <dbReference type="NCBI Taxonomy" id="56615"/>
    <lineage>
        <taxon>Eukaryota</taxon>
        <taxon>Fungi</taxon>
        <taxon>Dikarya</taxon>
        <taxon>Basidiomycota</taxon>
        <taxon>Pucciniomycotina</taxon>
        <taxon>Pucciniomycetes</taxon>
        <taxon>Pucciniales</taxon>
        <taxon>Pucciniaceae</taxon>
        <taxon>Puccinia</taxon>
    </lineage>
</organism>
<sequence>MYHNIQEKSGEAQTLDWRPPTSRPLVGVVWKYLKPKRSEARRTYLLPVTCNLGGIKLTCWNDRTSNQSQEVIQTGSIKGRIRTSYSPGASLDSELVDMNIP</sequence>
<keyword evidence="2" id="KW-1185">Reference proteome</keyword>
<protein>
    <submittedName>
        <fullName evidence="1">Uncharacterized protein</fullName>
    </submittedName>
</protein>
<dbReference type="EMBL" id="VSWC01000053">
    <property type="protein sequence ID" value="KAA1102137.1"/>
    <property type="molecule type" value="Genomic_DNA"/>
</dbReference>
<name>A0A5B0PKL0_PUCGR</name>
<accession>A0A5B0PKL0</accession>
<reference evidence="1 2" key="1">
    <citation type="submission" date="2019-05" db="EMBL/GenBank/DDBJ databases">
        <title>Emergence of the Ug99 lineage of the wheat stem rust pathogen through somatic hybridization.</title>
        <authorList>
            <person name="Li F."/>
            <person name="Upadhyaya N.M."/>
            <person name="Sperschneider J."/>
            <person name="Matny O."/>
            <person name="Nguyen-Phuc H."/>
            <person name="Mago R."/>
            <person name="Raley C."/>
            <person name="Miller M.E."/>
            <person name="Silverstein K.A.T."/>
            <person name="Henningsen E."/>
            <person name="Hirsch C.D."/>
            <person name="Visser B."/>
            <person name="Pretorius Z.A."/>
            <person name="Steffenson B.J."/>
            <person name="Schwessinger B."/>
            <person name="Dodds P.N."/>
            <person name="Figueroa M."/>
        </authorList>
    </citation>
    <scope>NUCLEOTIDE SEQUENCE [LARGE SCALE GENOMIC DNA]</scope>
    <source>
        <strain evidence="1">21-0</strain>
    </source>
</reference>
<dbReference type="Proteomes" id="UP000324748">
    <property type="component" value="Unassembled WGS sequence"/>
</dbReference>
<dbReference type="AlphaFoldDB" id="A0A5B0PKL0"/>
<proteinExistence type="predicted"/>
<evidence type="ECO:0000313" key="2">
    <source>
        <dbReference type="Proteomes" id="UP000324748"/>
    </source>
</evidence>
<evidence type="ECO:0000313" key="1">
    <source>
        <dbReference type="EMBL" id="KAA1102137.1"/>
    </source>
</evidence>
<comment type="caution">
    <text evidence="1">The sequence shown here is derived from an EMBL/GenBank/DDBJ whole genome shotgun (WGS) entry which is preliminary data.</text>
</comment>
<gene>
    <name evidence="1" type="ORF">PGT21_036251</name>
</gene>